<evidence type="ECO:0000259" key="23">
    <source>
        <dbReference type="Pfam" id="PF12781"/>
    </source>
</evidence>
<name>A0ABQ8UEL3_9EUKA</name>
<dbReference type="Gene3D" id="1.20.920.30">
    <property type="match status" value="1"/>
</dbReference>
<dbReference type="InterPro" id="IPR041466">
    <property type="entry name" value="Dynein_AAA5_ext"/>
</dbReference>
<dbReference type="SUPFAM" id="SSF52540">
    <property type="entry name" value="P-loop containing nucleoside triphosphate hydrolases"/>
    <property type="match status" value="3"/>
</dbReference>
<keyword evidence="10" id="KW-0969">Cilium</keyword>
<dbReference type="InterPro" id="IPR041228">
    <property type="entry name" value="Dynein_C"/>
</dbReference>
<dbReference type="Pfam" id="PF12777">
    <property type="entry name" value="MT"/>
    <property type="match status" value="1"/>
</dbReference>
<dbReference type="PANTHER" id="PTHR45703:SF8">
    <property type="entry name" value="DYNEINS HEAVY CHAIN"/>
    <property type="match status" value="1"/>
</dbReference>
<keyword evidence="6" id="KW-0547">Nucleotide-binding</keyword>
<dbReference type="Pfam" id="PF17852">
    <property type="entry name" value="Dynein_AAA_lid"/>
    <property type="match status" value="1"/>
</dbReference>
<evidence type="ECO:0000259" key="25">
    <source>
        <dbReference type="Pfam" id="PF17857"/>
    </source>
</evidence>
<evidence type="ECO:0000256" key="11">
    <source>
        <dbReference type="ARBA" id="ARBA00023175"/>
    </source>
</evidence>
<accession>A0ABQ8UEL3</accession>
<evidence type="ECO:0000259" key="27">
    <source>
        <dbReference type="Pfam" id="PF18199"/>
    </source>
</evidence>
<dbReference type="InterPro" id="IPR042222">
    <property type="entry name" value="Dynein_2_N"/>
</dbReference>
<dbReference type="InterPro" id="IPR043160">
    <property type="entry name" value="Dynein_C_barrel"/>
</dbReference>
<feature type="domain" description="Dynein heavy chain linker" evidence="19">
    <location>
        <begin position="1513"/>
        <end position="1881"/>
    </location>
</feature>
<feature type="domain" description="Dynein heavy chain C-terminal" evidence="27">
    <location>
        <begin position="4541"/>
        <end position="4834"/>
    </location>
</feature>
<evidence type="ECO:0000259" key="19">
    <source>
        <dbReference type="Pfam" id="PF08393"/>
    </source>
</evidence>
<dbReference type="InterPro" id="IPR026983">
    <property type="entry name" value="DHC"/>
</dbReference>
<evidence type="ECO:0000256" key="12">
    <source>
        <dbReference type="ARBA" id="ARBA00023212"/>
    </source>
</evidence>
<comment type="caution">
    <text evidence="28">The sequence shown here is derived from an EMBL/GenBank/DDBJ whole genome shotgun (WGS) entry which is preliminary data.</text>
</comment>
<feature type="domain" description="Dynein heavy chain tail" evidence="18">
    <location>
        <begin position="218"/>
        <end position="798"/>
    </location>
</feature>
<reference evidence="28" key="1">
    <citation type="journal article" date="2022" name="bioRxiv">
        <title>Genomics of Preaxostyla Flagellates Illuminates Evolutionary Transitions and the Path Towards Mitochondrial Loss.</title>
        <authorList>
            <person name="Novak L.V.F."/>
            <person name="Treitli S.C."/>
            <person name="Pyrih J."/>
            <person name="Halakuc P."/>
            <person name="Pipaliya S.V."/>
            <person name="Vacek V."/>
            <person name="Brzon O."/>
            <person name="Soukal P."/>
            <person name="Eme L."/>
            <person name="Dacks J.B."/>
            <person name="Karnkowska A."/>
            <person name="Elias M."/>
            <person name="Hampl V."/>
        </authorList>
    </citation>
    <scope>NUCLEOTIDE SEQUENCE</scope>
    <source>
        <strain evidence="28">RCP-MX</strain>
    </source>
</reference>
<dbReference type="InterPro" id="IPR027417">
    <property type="entry name" value="P-loop_NTPase"/>
</dbReference>
<keyword evidence="16" id="KW-1133">Transmembrane helix</keyword>
<dbReference type="InterPro" id="IPR035706">
    <property type="entry name" value="AAA_9"/>
</dbReference>
<feature type="transmembrane region" description="Helical" evidence="16">
    <location>
        <begin position="1431"/>
        <end position="1453"/>
    </location>
</feature>
<evidence type="ECO:0000259" key="22">
    <source>
        <dbReference type="Pfam" id="PF12780"/>
    </source>
</evidence>
<keyword evidence="12" id="KW-0206">Cytoskeleton</keyword>
<dbReference type="Gene3D" id="1.10.8.1220">
    <property type="match status" value="1"/>
</dbReference>
<dbReference type="Gene3D" id="6.10.140.1060">
    <property type="match status" value="1"/>
</dbReference>
<dbReference type="Pfam" id="PF03028">
    <property type="entry name" value="Dynein_heavy"/>
    <property type="match status" value="1"/>
</dbReference>
<feature type="domain" description="Dynein heavy chain AAA lid" evidence="26">
    <location>
        <begin position="4400"/>
        <end position="4535"/>
    </location>
</feature>
<keyword evidence="11" id="KW-0505">Motor protein</keyword>
<keyword evidence="7" id="KW-0067">ATP-binding</keyword>
<dbReference type="Gene3D" id="3.40.50.300">
    <property type="entry name" value="P-loop containing nucleotide triphosphate hydrolases"/>
    <property type="match status" value="5"/>
</dbReference>
<dbReference type="InterPro" id="IPR024317">
    <property type="entry name" value="Dynein_heavy_chain_D4_dom"/>
</dbReference>
<evidence type="ECO:0000256" key="15">
    <source>
        <dbReference type="SAM" id="MobiDB-lite"/>
    </source>
</evidence>
<evidence type="ECO:0000259" key="26">
    <source>
        <dbReference type="Pfam" id="PF18198"/>
    </source>
</evidence>
<feature type="domain" description="Dynein heavy chain AAA module D4" evidence="22">
    <location>
        <begin position="2980"/>
        <end position="3280"/>
    </location>
</feature>
<evidence type="ECO:0000259" key="17">
    <source>
        <dbReference type="Pfam" id="PF03028"/>
    </source>
</evidence>
<dbReference type="Pfam" id="PF08393">
    <property type="entry name" value="DHC_N2"/>
    <property type="match status" value="1"/>
</dbReference>
<keyword evidence="16" id="KW-0472">Membrane</keyword>
<feature type="domain" description="Dynein heavy chain AAA 5 extension" evidence="24">
    <location>
        <begin position="2528"/>
        <end position="2643"/>
    </location>
</feature>
<dbReference type="Gene3D" id="1.20.1270.280">
    <property type="match status" value="1"/>
</dbReference>
<feature type="domain" description="Dynein heavy chain ATP-binding dynein motor region" evidence="23">
    <location>
        <begin position="3661"/>
        <end position="3880"/>
    </location>
</feature>
<dbReference type="Gene3D" id="1.10.8.710">
    <property type="match status" value="1"/>
</dbReference>
<keyword evidence="29" id="KW-1185">Reference proteome</keyword>
<organism evidence="28 29">
    <name type="scientific">Paratrimastix pyriformis</name>
    <dbReference type="NCBI Taxonomy" id="342808"/>
    <lineage>
        <taxon>Eukaryota</taxon>
        <taxon>Metamonada</taxon>
        <taxon>Preaxostyla</taxon>
        <taxon>Paratrimastigidae</taxon>
        <taxon>Paratrimastix</taxon>
    </lineage>
</organism>
<dbReference type="InterPro" id="IPR041589">
    <property type="entry name" value="DNAH3_AAA_lid_1"/>
</dbReference>
<feature type="coiled-coil region" evidence="14">
    <location>
        <begin position="3300"/>
        <end position="3337"/>
    </location>
</feature>
<comment type="subcellular location">
    <subcellularLocation>
        <location evidence="1">Cytoplasm</location>
        <location evidence="1">Cytoskeleton</location>
        <location evidence="1">Cilium axoneme</location>
    </subcellularLocation>
</comment>
<feature type="transmembrane region" description="Helical" evidence="16">
    <location>
        <begin position="1460"/>
        <end position="1484"/>
    </location>
</feature>
<evidence type="ECO:0000256" key="6">
    <source>
        <dbReference type="ARBA" id="ARBA00022741"/>
    </source>
</evidence>
<keyword evidence="9 14" id="KW-0175">Coiled coil</keyword>
<dbReference type="Pfam" id="PF08385">
    <property type="entry name" value="DHC_N1"/>
    <property type="match status" value="1"/>
</dbReference>
<evidence type="ECO:0000256" key="2">
    <source>
        <dbReference type="ARBA" id="ARBA00008887"/>
    </source>
</evidence>
<dbReference type="InterPro" id="IPR013594">
    <property type="entry name" value="Dynein_heavy_tail"/>
</dbReference>
<keyword evidence="8" id="KW-0243">Dynein</keyword>
<evidence type="ECO:0000256" key="1">
    <source>
        <dbReference type="ARBA" id="ARBA00004430"/>
    </source>
</evidence>
<evidence type="ECO:0000259" key="24">
    <source>
        <dbReference type="Pfam" id="PF17852"/>
    </source>
</evidence>
<dbReference type="Gene3D" id="1.20.140.100">
    <property type="entry name" value="Dynein heavy chain, N-terminal domain 2"/>
    <property type="match status" value="1"/>
</dbReference>
<evidence type="ECO:0000313" key="29">
    <source>
        <dbReference type="Proteomes" id="UP001141327"/>
    </source>
</evidence>
<feature type="domain" description="Dynein heavy chain coiled coil stalk" evidence="21">
    <location>
        <begin position="3294"/>
        <end position="3635"/>
    </location>
</feature>
<proteinExistence type="inferred from homology"/>
<dbReference type="InterPro" id="IPR042219">
    <property type="entry name" value="AAA_lid_11_sf"/>
</dbReference>
<sequence length="4837" mass="547855">MSEGKADPRLDWLVAHVMSSTKLKQDKVGKLVSEDDSKRRITEFFDSPEPKLLVVYINAKDEPALSLTFPSQLKKKGVFFLKRAEPVGAEEREIDKYITFGDLSTSPLDQLSTFIDQLYLPMLGNQNLVQQWPEVLTHDVFSHIHKLNGEVQVSLGKMKGQTLLSLPPTDEATVTPAPPLTTAGSSQNLTASTTTPATAAAIAAAAEVPQVNIAKEALHQLESSVIEWSWQIKSITEKQCSPQYAANENPGPQAELDFWQLQATNLRAVHQQLTSEPFQKVARILEVSRNSYYPAFRKMVREVIEALNEANDNVRYLDALRVRIEKFAPDQAGAYLDLSKEFAPTMQTILLIYLRSQYLGNAKFLTIIIREFCNDLIEQSRAFLDAASIFKNEVPDSLRRLQTAIATVEAFTHVFDQFKTAVDREHPAKHWRVDRDHIFSRLFKFRDRLRSLVDLLRSFVCFVKLEKGEVGGPKGEDLTRQVQVVYTEFMQAMEGFTTASYDALNPEDNHFDLAYLAYDARRRDWSHRLGSLVSQGFETALTLAGPFKLLDTFDEVLLPEDRHNDLERHFQRLLNQFLQDIRYVEREFIQNSKDPPLFTNLPPLAGALWWSRGLADRLNLAMSCFDQHAKPLLEHGLGLEIVKYHSRVMNLLAQYQRQQFDEWASKIDTASLDKLELPLLRRLPPVPPQEVGQLAVNFSPALVALLREIKYLRMIEGDVLKSTGAAIPPNAMTLFEQAETFRNYTGTLDLVVEHYNTSIASMLPEEAPLVRDRMAAANEALDEGIGHLNWKTDGVGAFIQRVQDLVDVIFNKLQQAQKSVNDIEAILKDWAVPILRRAAEDRKLINPVEEREKYQSFCGTVTSGAQRIHELVRRNNATFDSIDVENPAWRTYLAYISNIVSQGLVAAIQTSLQYLSQHMETAQKDPLFEVRLQIIKEVPHGAKKGPKAVAGTTFRLAYTPDTDTTGDGSLVQLVNTWLDNFFGIASLVPSIHEKGDYLHMMQRTPELATIRTRTGQLLDESIAKCNELKTAYMQYNFLWKSDVEQTFKKFLAEGPQVLPFLREMQAEVEAEMTSRQLDTDTPADGAPKKDDKKAAGAAKAAAAAATATAEAPKKEEMKRGPLDMPPLEDFEREIRLLTHLRAKVEQLPDSVRHTWLRADARVGKADIVKLIDEWISTYQKYLVEKVTQSLDDLSAFIDDTNNKLQTPFNQDNLKDALNLLLTLRARTQKTDDMFEPLRATCALLKRFGIIIDAKAIGQLDTLPPQWDRIKRASYTLKDSLQQMMQDERSKIQERSKTLYARVDTYRGAFRKLPMFSFGTTIVDAYQVVDRCHMDVCMPPNTTGLVALEEQAVAVAKDEELFELTVHEYDSIEICRQELALVKAVWDMAGLVQSQFTVWKTTPWQEIETNSIEDQCKDFTKEVRTLRKGAGLTFPCLIWICLSLLSDLFYLLLLPPASSGFLLLSCFLIFPPIFGAFCFFFWLFLRGLLMSRCDSDSCSPPPKPPCPPLSPRSAWDVYIGLDNTVKNFGASMPLISELRSEAMRPHHWKELCKICKTEFTITADFKLENLLNLGLHKYADEVTEVVEKAQKEQSIEKVLRTVTRTWAAMMLTFNNHKECPVLGDTEEIRTQMETDQVQLSNAMAQRHVALFKDDLNDLQTKLTVVDTVLTVWVEVQRTWAHLETIFIGSADIRAQLPKDSERFDKIDADWREVMGKAAKVPNVVDCCNRPGLLKEVQILQQPTNGGSARAKQTQVPCHEKISWLGHRCSSSYNPHELGLCEKSLSSYLETKRRIFPRFYFLSSVDLLHILSNGANPHAVMVHLPKLFDAIKTLKFEVGPDGQETNTAIGMYSREDEFVPFTQPWPLQGKVEEWLEDVDYNKKQQQQLNVLVQRIQKPLSKNDRQKIMTIVTIDVHARDVIGNLIRDKVDNALCFGWVSQLRLGWNEEDENCYAKICDATFKYWYEFLGNTSRLVITPLTDRCYITLTQSLHLTMGGAPAGPAGTGKTETVKDLGRALAFMVYVFNCSEQMDFRSLGAIFKGLAQSGAWGCFDEFNRISIEVLSVVATQVKCILDAIKAKKTQFNFCDDGAEIHLERTCGFFITMNPGYAGRTELPENLKALFRPVSMVVPDFLLICEIMLMAEGFLEAKELAKKFTTLYSLNKELLSKQDHYDWGLRAIKSVLVVAGTLKRADPDLPEDDILMRALRDFNIPKIITEDMEVFMGLIGDLFPRKNPPRKVDMKLEETIIKVTKEHHLQAENNFVLKVVQLQELMAVRHSVFIIGPPGSSKTQVWSARLPAPGTTQYDPGIVKSTITIAAPQVWRMLAKANDVMGKPTITKDLNPKAVQAKELYGYTDSNKELKDGLFSTIMRDLANQKDTNPKWIILDGDIDPGWIESLNTVMDDNKVPHPICLRSASPGGWRRGDGDGPDYDFKNTACVEYKVLHPDLSHLPPVSIPPQVLTLASNERITLYSHMRLIFEIGNLSQASPATVSRAGILFINETDVGWSPFIQSWIDSLEGDSLRNNLMVLFDKYVAPSLSFIKKNLKFYTPMYDFNLVQTLCYMLKTLLTPRVIAADKEILEMYFVFACIWAFGGALMVDQLHDYRAEFNKFWRQDMKQIKLPDQGTIFDYCIDPVQFKFVPWTVPQYRHDPTLPITNVMVPTAESTRLMYWMQLLMDIECPILLLGNAGCGKTMLIKDRLQNLGPNYMYANINYNYYTDAKSLQFILEQPLVKLGPYFMPPGNKKLVYFVDDLNMPEVDIYGTQSPNTLLRQHIDYRHFYDRSKWTLLKEIRNTQYICAMNPTTGSFVVDPRLQRHFAVFAVNFPEQESQRVVPKLSAAMLDLHKRVTTLFLPTAIKFHYQFNMREIANVMAGLQQAVPERFKSVLQVIRLWRHESARVYADRLVSQDEQAQYDKLVEQVMDAAFTEVSREQRDAKPLLFAPFALGVASRVYEEVPNGFTGLKGLLDEALTQYNESKPVMNLVLFEDAMAHICRISRIVDRPRGNALLVGVGGSGKQSLARLAANIAGHEVFQITITSTYGVDAFKEDLKKLYFLFCVCVYVGAPAPRRAIAHAGVNDKKMMFLFTDTQITDEHLLVYINDVLSSGIIPDLLEQEDKDKIVGGIRNAVKAWLVDCKDKEQRENQTRDVKETKYANMTADSKEICMDYFINRVRDNLHVVLCFSPVGDKFRERARKFPALFSCTSIDWFHGWPTEALLSVARRFLSDVELGTPEVSESVVQFMAHAHLMVNEVSKEFLATDRRYNYTTPKSYLELISLYKAMLAKKRAEIAAKIDRLAMGLVKLEDTGAQVDELKAKLEREEVDVAQREREANELLEKVGKETAFVETQRAAARVEEENSEKIAKEVMAQEASCNEDLKAAEPAIIAAEAALNTLNKGNLTELKSLPAPPPDVAAVAAATMILMSPPSGVVRDTSWGAAKKTMNQVDKFLEQLLHFDKDHVPQANLKALEPYLSRPDFNTTDIGRKSAAAAGLCGWVINIVKYFNIYCDVQPKRERLASAQATLAEARAKLDAVQKKVAQLNKRLAENTALFEKATAEKNAVIAQAEATKLKLQLANRLVNGLSSEAVRWKESVDAFRLSESTLVGDVLLCAAFLSYIGPFTKSYRQKLTRGWTDFIKKAKVPMTEDLDPLTLLTYDAQKAQWNNEGLPTDRLSIENAVIVTNCQRWPLIIDPQLQGITWIKHKEGAELRVARLNQPNYLRTVEMSLGNGNPMLLENINENIDAVLDPVMGRNIIKKGGTMKIMLGDSAKDYNPKFKLFLQTKLSNPHYRPEIQAQSTLVNFTVTEEGLEDQLLALVVNREKPELERQKAELILQQNEFKIKLKDLEDALLTNLTTAQGDILSNVALIEQLEKTKLTAQEIKEKVTLAKETEASLNQIRESYRPVAARAALLYFLAFLVVFFKAMEIAPQSEDGAERALNLIQAITYQVFAYVNRGLFVKHKLIFTTQLAIRVLRKSNLLDADQTDYLIRSASPRVSITPCVAITSVYIIATSHSPPSLSPHVFIPHVFIPMSHVCHQSHYLHHHPRWGKKFFGPDGKEPDSPIPWLTTSNWSAVLALKNLEGFKSLNSDIEGSQKRWKEWCDHETPEKEKLPQDWKNKTTFERLLIIRALRPDRMMYAVQVWVGEAMGSEYVDPKPIPLEQSFKETAPQTPMFFVLSPGVDPVKEVEALGKKQGYTTDNGKFKFVSLGQGQEPVAEEGLDFAYKNGSWIMLENIHLMSKWLAILEKKLEAFNEGAHPNARVFLSAEPTPPPACIPQGILQACIKVRWLATVPVLPVSACLCLAMTVLVSIKAQFVLDVTVEGKTSAMCGSFCVSCQLLQIFGSYCLVSRLDCVCVPSCAAPSHIFPVTNEPPRGLKANMRRAFACFDSDTLEMCTKQNEFKSILFALCFFHGVILERRKFGPQGWNVPYPFNLGDLTISVSVLYNYLETNAKIPWDDLRYMFGEIMYGGHISDDWDRRLCRTYLQCYMQEELFNDLELGPGFPAPHPGTYEDYRLYIEDSLPPESPYLFGLHPNAEIGFLTEQAENLFKTILDLQPKDQADGGGVSREEKVNKTIEDIQQMIPENFEMSELYARIQERTPYTSVCLQECDRMNLLLNELRHTLKDLKLGLKGDLTMSTAMEDLMAALFIERVPTSWAKRAYPSLKGLPAWLADLQQRIRQLQEWSMDLNLPKFVCLSWLFNPQSFLTAVMQSTARKTSAPLDKMCLQTDITKKTQDEISAAPREGAYVSGLFLEGARLDPKTGYLAEAQLKELHPQVPIIFVKAVTVDKRETKDIYHCPVYMTRRRGPTFVWEFTLKTRLPESKWILAGVALLLSAE</sequence>
<feature type="domain" description="Dynein heavy chain region D6 P-loop" evidence="17">
    <location>
        <begin position="4168"/>
        <end position="4285"/>
    </location>
</feature>
<dbReference type="Pfam" id="PF18199">
    <property type="entry name" value="Dynein_C"/>
    <property type="match status" value="1"/>
</dbReference>
<feature type="compositionally biased region" description="Basic and acidic residues" evidence="15">
    <location>
        <begin position="1111"/>
        <end position="1121"/>
    </location>
</feature>
<evidence type="ECO:0000256" key="5">
    <source>
        <dbReference type="ARBA" id="ARBA00022737"/>
    </source>
</evidence>
<dbReference type="Gene3D" id="1.10.472.130">
    <property type="match status" value="1"/>
</dbReference>
<evidence type="ECO:0000256" key="3">
    <source>
        <dbReference type="ARBA" id="ARBA00022490"/>
    </source>
</evidence>
<evidence type="ECO:0000259" key="20">
    <source>
        <dbReference type="Pfam" id="PF12774"/>
    </source>
</evidence>
<feature type="compositionally biased region" description="Low complexity" evidence="15">
    <location>
        <begin position="1095"/>
        <end position="1110"/>
    </location>
</feature>
<evidence type="ECO:0000256" key="8">
    <source>
        <dbReference type="ARBA" id="ARBA00023017"/>
    </source>
</evidence>
<evidence type="ECO:0000256" key="7">
    <source>
        <dbReference type="ARBA" id="ARBA00022840"/>
    </source>
</evidence>
<dbReference type="Gene3D" id="1.20.58.1120">
    <property type="match status" value="1"/>
</dbReference>
<evidence type="ECO:0000256" key="14">
    <source>
        <dbReference type="SAM" id="Coils"/>
    </source>
</evidence>
<feature type="region of interest" description="Disordered" evidence="15">
    <location>
        <begin position="1069"/>
        <end position="1125"/>
    </location>
</feature>
<keyword evidence="3" id="KW-0963">Cytoplasm</keyword>
<feature type="coiled-coil region" evidence="14">
    <location>
        <begin position="3516"/>
        <end position="3573"/>
    </location>
</feature>
<keyword evidence="16" id="KW-0812">Transmembrane</keyword>
<dbReference type="Pfam" id="PF18198">
    <property type="entry name" value="AAA_lid_11"/>
    <property type="match status" value="1"/>
</dbReference>
<feature type="domain" description="Dynein heavy chain 3 AAA+ lid" evidence="25">
    <location>
        <begin position="2838"/>
        <end position="2930"/>
    </location>
</feature>
<keyword evidence="5" id="KW-0677">Repeat</keyword>
<dbReference type="Proteomes" id="UP001141327">
    <property type="component" value="Unassembled WGS sequence"/>
</dbReference>
<dbReference type="Gene3D" id="1.10.287.2620">
    <property type="match status" value="1"/>
</dbReference>
<evidence type="ECO:0000256" key="9">
    <source>
        <dbReference type="ARBA" id="ARBA00023054"/>
    </source>
</evidence>
<evidence type="ECO:0000256" key="4">
    <source>
        <dbReference type="ARBA" id="ARBA00022701"/>
    </source>
</evidence>
<gene>
    <name evidence="28" type="ORF">PAPYR_7802</name>
</gene>
<dbReference type="PANTHER" id="PTHR45703">
    <property type="entry name" value="DYNEIN HEAVY CHAIN"/>
    <property type="match status" value="1"/>
</dbReference>
<dbReference type="Gene3D" id="1.10.8.720">
    <property type="entry name" value="Region D6 of dynein motor"/>
    <property type="match status" value="1"/>
</dbReference>
<feature type="coiled-coil region" evidence="14">
    <location>
        <begin position="3828"/>
        <end position="3890"/>
    </location>
</feature>
<dbReference type="Pfam" id="PF12780">
    <property type="entry name" value="AAA_8"/>
    <property type="match status" value="1"/>
</dbReference>
<comment type="similarity">
    <text evidence="2">Belongs to the dynein heavy chain family.</text>
</comment>
<evidence type="ECO:0000256" key="10">
    <source>
        <dbReference type="ARBA" id="ARBA00023069"/>
    </source>
</evidence>
<dbReference type="Gene3D" id="1.20.920.20">
    <property type="match status" value="1"/>
</dbReference>
<dbReference type="InterPro" id="IPR024743">
    <property type="entry name" value="Dynein_HC_stalk"/>
</dbReference>
<keyword evidence="4" id="KW-0493">Microtubule</keyword>
<evidence type="ECO:0000259" key="18">
    <source>
        <dbReference type="Pfam" id="PF08385"/>
    </source>
</evidence>
<dbReference type="Pfam" id="PF12774">
    <property type="entry name" value="AAA_6"/>
    <property type="match status" value="1"/>
</dbReference>
<dbReference type="EMBL" id="JAPMOS010000059">
    <property type="protein sequence ID" value="KAJ4456876.1"/>
    <property type="molecule type" value="Genomic_DNA"/>
</dbReference>
<feature type="domain" description="Dynein heavy chain hydrolytic ATP-binding dynein motor region" evidence="20">
    <location>
        <begin position="1961"/>
        <end position="2289"/>
    </location>
</feature>
<dbReference type="Pfam" id="PF12775">
    <property type="entry name" value="AAA_7"/>
    <property type="match status" value="1"/>
</dbReference>
<dbReference type="InterPro" id="IPR013602">
    <property type="entry name" value="Dynein_heavy_linker"/>
</dbReference>
<dbReference type="Pfam" id="PF12781">
    <property type="entry name" value="AAA_9"/>
    <property type="match status" value="1"/>
</dbReference>
<evidence type="ECO:0000259" key="21">
    <source>
        <dbReference type="Pfam" id="PF12777"/>
    </source>
</evidence>
<dbReference type="InterPro" id="IPR035699">
    <property type="entry name" value="AAA_6"/>
</dbReference>
<protein>
    <submittedName>
        <fullName evidence="28">Dynein heavy chain 17</fullName>
    </submittedName>
</protein>
<keyword evidence="13" id="KW-0966">Cell projection</keyword>
<dbReference type="InterPro" id="IPR041658">
    <property type="entry name" value="AAA_lid_11"/>
</dbReference>
<dbReference type="Pfam" id="PF17857">
    <property type="entry name" value="AAA_lid_1"/>
    <property type="match status" value="1"/>
</dbReference>
<dbReference type="InterPro" id="IPR043157">
    <property type="entry name" value="Dynein_AAA1S"/>
</dbReference>
<evidence type="ECO:0000256" key="16">
    <source>
        <dbReference type="SAM" id="Phobius"/>
    </source>
</evidence>
<evidence type="ECO:0000256" key="13">
    <source>
        <dbReference type="ARBA" id="ARBA00023273"/>
    </source>
</evidence>
<dbReference type="Gene3D" id="3.10.490.20">
    <property type="match status" value="1"/>
</dbReference>
<dbReference type="InterPro" id="IPR004273">
    <property type="entry name" value="Dynein_heavy_D6_P-loop"/>
</dbReference>
<evidence type="ECO:0000313" key="28">
    <source>
        <dbReference type="EMBL" id="KAJ4456876.1"/>
    </source>
</evidence>